<protein>
    <submittedName>
        <fullName evidence="2">Transcriptional regulator</fullName>
    </submittedName>
</protein>
<dbReference type="SUPFAM" id="SSF47413">
    <property type="entry name" value="lambda repressor-like DNA-binding domains"/>
    <property type="match status" value="1"/>
</dbReference>
<keyword evidence="3" id="KW-1185">Reference proteome</keyword>
<dbReference type="CDD" id="cd00093">
    <property type="entry name" value="HTH_XRE"/>
    <property type="match status" value="1"/>
</dbReference>
<dbReference type="RefSeq" id="WP_188687887.1">
    <property type="nucleotide sequence ID" value="NZ_BMIR01000001.1"/>
</dbReference>
<evidence type="ECO:0000313" key="3">
    <source>
        <dbReference type="Proteomes" id="UP000628775"/>
    </source>
</evidence>
<organism evidence="2 3">
    <name type="scientific">Pullulanibacillus camelliae</name>
    <dbReference type="NCBI Taxonomy" id="1707096"/>
    <lineage>
        <taxon>Bacteria</taxon>
        <taxon>Bacillati</taxon>
        <taxon>Bacillota</taxon>
        <taxon>Bacilli</taxon>
        <taxon>Bacillales</taxon>
        <taxon>Sporolactobacillaceae</taxon>
        <taxon>Pullulanibacillus</taxon>
    </lineage>
</organism>
<dbReference type="Proteomes" id="UP000628775">
    <property type="component" value="Unassembled WGS sequence"/>
</dbReference>
<comment type="caution">
    <text evidence="2">The sequence shown here is derived from an EMBL/GenBank/DDBJ whole genome shotgun (WGS) entry which is preliminary data.</text>
</comment>
<reference evidence="2" key="2">
    <citation type="submission" date="2020-09" db="EMBL/GenBank/DDBJ databases">
        <authorList>
            <person name="Sun Q."/>
            <person name="Zhou Y."/>
        </authorList>
    </citation>
    <scope>NUCLEOTIDE SEQUENCE</scope>
    <source>
        <strain evidence="2">CGMCC 1.15371</strain>
    </source>
</reference>
<dbReference type="SMART" id="SM00530">
    <property type="entry name" value="HTH_XRE"/>
    <property type="match status" value="1"/>
</dbReference>
<dbReference type="InterPro" id="IPR010982">
    <property type="entry name" value="Lambda_DNA-bd_dom_sf"/>
</dbReference>
<dbReference type="Pfam" id="PF13560">
    <property type="entry name" value="HTH_31"/>
    <property type="match status" value="1"/>
</dbReference>
<dbReference type="EMBL" id="BMIR01000001">
    <property type="protein sequence ID" value="GGE26898.1"/>
    <property type="molecule type" value="Genomic_DNA"/>
</dbReference>
<dbReference type="PROSITE" id="PS50943">
    <property type="entry name" value="HTH_CROC1"/>
    <property type="match status" value="1"/>
</dbReference>
<proteinExistence type="predicted"/>
<reference evidence="2" key="1">
    <citation type="journal article" date="2014" name="Int. J. Syst. Evol. Microbiol.">
        <title>Complete genome sequence of Corynebacterium casei LMG S-19264T (=DSM 44701T), isolated from a smear-ripened cheese.</title>
        <authorList>
            <consortium name="US DOE Joint Genome Institute (JGI-PGF)"/>
            <person name="Walter F."/>
            <person name="Albersmeier A."/>
            <person name="Kalinowski J."/>
            <person name="Ruckert C."/>
        </authorList>
    </citation>
    <scope>NUCLEOTIDE SEQUENCE</scope>
    <source>
        <strain evidence="2">CGMCC 1.15371</strain>
    </source>
</reference>
<gene>
    <name evidence="2" type="ORF">GCM10011391_01570</name>
</gene>
<sequence>MSELGQLLKSLRGKRSLRQVAELTGLSHSYISDIEKGFRRGTHTPLKASPQTLKRLAKAYDYSYDELMKKAGYIEEHSIYSPIYRTLLSEVKEEFDNDPETIHFIESYLKAPKEKKKQVQEFLQSILKDSD</sequence>
<dbReference type="GO" id="GO:0003677">
    <property type="term" value="F:DNA binding"/>
    <property type="evidence" value="ECO:0007669"/>
    <property type="project" value="InterPro"/>
</dbReference>
<dbReference type="InterPro" id="IPR001387">
    <property type="entry name" value="Cro/C1-type_HTH"/>
</dbReference>
<evidence type="ECO:0000313" key="2">
    <source>
        <dbReference type="EMBL" id="GGE26898.1"/>
    </source>
</evidence>
<feature type="domain" description="HTH cro/C1-type" evidence="1">
    <location>
        <begin position="8"/>
        <end position="67"/>
    </location>
</feature>
<dbReference type="AlphaFoldDB" id="A0A8J2VDW6"/>
<accession>A0A8J2VDW6</accession>
<dbReference type="Gene3D" id="1.10.260.40">
    <property type="entry name" value="lambda repressor-like DNA-binding domains"/>
    <property type="match status" value="1"/>
</dbReference>
<name>A0A8J2VDW6_9BACL</name>
<evidence type="ECO:0000259" key="1">
    <source>
        <dbReference type="PROSITE" id="PS50943"/>
    </source>
</evidence>